<proteinExistence type="predicted"/>
<accession>A0A4R3URU3</accession>
<gene>
    <name evidence="1" type="ORF">EV671_101851</name>
</gene>
<reference evidence="1 2" key="1">
    <citation type="submission" date="2019-03" db="EMBL/GenBank/DDBJ databases">
        <title>Genomic Encyclopedia of Type Strains, Phase IV (KMG-IV): sequencing the most valuable type-strain genomes for metagenomic binning, comparative biology and taxonomic classification.</title>
        <authorList>
            <person name="Goeker M."/>
        </authorList>
    </citation>
    <scope>NUCLEOTIDE SEQUENCE [LARGE SCALE GENOMIC DNA]</scope>
    <source>
        <strain evidence="1 2">DSM 654</strain>
    </source>
</reference>
<dbReference type="AlphaFoldDB" id="A0A4R3URU3"/>
<organism evidence="1 2">
    <name type="scientific">Roseateles saccharophilus</name>
    <name type="common">Pseudomonas saccharophila</name>
    <dbReference type="NCBI Taxonomy" id="304"/>
    <lineage>
        <taxon>Bacteria</taxon>
        <taxon>Pseudomonadati</taxon>
        <taxon>Pseudomonadota</taxon>
        <taxon>Betaproteobacteria</taxon>
        <taxon>Burkholderiales</taxon>
        <taxon>Sphaerotilaceae</taxon>
        <taxon>Roseateles</taxon>
    </lineage>
</organism>
<evidence type="ECO:0000313" key="2">
    <source>
        <dbReference type="Proteomes" id="UP000295110"/>
    </source>
</evidence>
<comment type="caution">
    <text evidence="1">The sequence shown here is derived from an EMBL/GenBank/DDBJ whole genome shotgun (WGS) entry which is preliminary data.</text>
</comment>
<name>A0A4R3URU3_ROSSA</name>
<dbReference type="RefSeq" id="WP_132573279.1">
    <property type="nucleotide sequence ID" value="NZ_CBCSGL010000040.1"/>
</dbReference>
<evidence type="ECO:0000313" key="1">
    <source>
        <dbReference type="EMBL" id="TCU93792.1"/>
    </source>
</evidence>
<keyword evidence="2" id="KW-1185">Reference proteome</keyword>
<dbReference type="EMBL" id="SMBU01000018">
    <property type="protein sequence ID" value="TCU93792.1"/>
    <property type="molecule type" value="Genomic_DNA"/>
</dbReference>
<sequence>MISSINSNALLNYLTAQSQDDPSSTSGAGAQAAALLAKAHGNAQGQVGTLSAASLQRAAGTARNAAAAQGLDGAQKTLATDLRAALAKAGVKLGGAVEFSVSSAGAVDVKGSEADKAAVKAILNADTGQPGFASRIATQARDALKLSSTIQQSAAISQAARLSKSSGGVISLYTSLMQQAGSASVVFSVSAASSSLSYPGSLAANA</sequence>
<dbReference type="OrthoDB" id="8905319at2"/>
<protein>
    <submittedName>
        <fullName evidence="1">Uncharacterized protein</fullName>
    </submittedName>
</protein>
<dbReference type="Proteomes" id="UP000295110">
    <property type="component" value="Unassembled WGS sequence"/>
</dbReference>